<protein>
    <recommendedName>
        <fullName evidence="2 8">cAMP-dependent protein kinase regulatory subunit</fullName>
    </recommendedName>
</protein>
<dbReference type="InterPro" id="IPR018490">
    <property type="entry name" value="cNMP-bd_dom_sf"/>
</dbReference>
<dbReference type="Proteomes" id="UP000306954">
    <property type="component" value="Unassembled WGS sequence"/>
</dbReference>
<dbReference type="GO" id="GO:0005829">
    <property type="term" value="C:cytosol"/>
    <property type="evidence" value="ECO:0007669"/>
    <property type="project" value="TreeGrafter"/>
</dbReference>
<dbReference type="SMART" id="SM00100">
    <property type="entry name" value="cNMP"/>
    <property type="match status" value="2"/>
</dbReference>
<dbReference type="InterPro" id="IPR018488">
    <property type="entry name" value="cNMP-bd_CS"/>
</dbReference>
<feature type="compositionally biased region" description="Polar residues" evidence="10">
    <location>
        <begin position="1"/>
        <end position="11"/>
    </location>
</feature>
<sequence length="353" mass="38965">MANQLFQNTQPFGDGFTSHGADSTQAEERDSVGEMHTQPSDPAIQINRRTSVSAESIQPNKNPVNPPKSHIPKSPDQKARLQKALAKNFLFKNLHDEQYDDVLNAMKEVPVPHGKWIIEQGDDGDYFYVVEKGAFSAYIREKVDSEKVEQRQGDVTPPQSCPDGYLLKKVLDYGPGGSFGELALMYNAPRAASILATSPSTLWAVDRLTFRSILLNHTFSKRKLYDAFLAEVGLLQSLQPAERSKIADALESRSYAPSQHVITQGEQGDEFFFIENGEADIIKSGVKVGAYRKGDYFGELALLNSAPRAATVVASESQSTDDGRLKVAALDEPAFTRLLGPVRDIMARHAETY</sequence>
<dbReference type="FunFam" id="2.60.120.10:FF:000006">
    <property type="entry name" value="cAMP-dependent protein kinase type I-alpha regulatory subunit"/>
    <property type="match status" value="1"/>
</dbReference>
<evidence type="ECO:0000259" key="11">
    <source>
        <dbReference type="PROSITE" id="PS50042"/>
    </source>
</evidence>
<dbReference type="InterPro" id="IPR014710">
    <property type="entry name" value="RmlC-like_jellyroll"/>
</dbReference>
<dbReference type="Gene3D" id="2.60.120.10">
    <property type="entry name" value="Jelly Rolls"/>
    <property type="match status" value="2"/>
</dbReference>
<evidence type="ECO:0000313" key="12">
    <source>
        <dbReference type="EMBL" id="TIB16630.1"/>
    </source>
</evidence>
<evidence type="ECO:0000256" key="5">
    <source>
        <dbReference type="ARBA" id="ARBA00022737"/>
    </source>
</evidence>
<evidence type="ECO:0000256" key="9">
    <source>
        <dbReference type="PIRSR" id="PIRSR000548-1"/>
    </source>
</evidence>
<organism evidence="12 13">
    <name type="scientific">Wallemia ichthyophaga</name>
    <dbReference type="NCBI Taxonomy" id="245174"/>
    <lineage>
        <taxon>Eukaryota</taxon>
        <taxon>Fungi</taxon>
        <taxon>Dikarya</taxon>
        <taxon>Basidiomycota</taxon>
        <taxon>Wallemiomycotina</taxon>
        <taxon>Wallemiomycetes</taxon>
        <taxon>Wallemiales</taxon>
        <taxon>Wallemiaceae</taxon>
        <taxon>Wallemia</taxon>
    </lineage>
</organism>
<dbReference type="PROSITE" id="PS00888">
    <property type="entry name" value="CNMP_BINDING_1"/>
    <property type="match status" value="2"/>
</dbReference>
<dbReference type="CDD" id="cd00038">
    <property type="entry name" value="CAP_ED"/>
    <property type="match status" value="2"/>
</dbReference>
<evidence type="ECO:0000256" key="8">
    <source>
        <dbReference type="PIRNR" id="PIRNR000548"/>
    </source>
</evidence>
<dbReference type="GO" id="GO:0005952">
    <property type="term" value="C:cAMP-dependent protein kinase complex"/>
    <property type="evidence" value="ECO:0007669"/>
    <property type="project" value="InterPro"/>
</dbReference>
<keyword evidence="6 8" id="KW-0547">Nucleotide-binding</keyword>
<dbReference type="OrthoDB" id="417078at2759"/>
<feature type="binding site" evidence="9">
    <location>
        <position position="190"/>
    </location>
    <ligand>
        <name>3',5'-cyclic AMP</name>
        <dbReference type="ChEBI" id="CHEBI:58165"/>
        <label>1</label>
    </ligand>
</feature>
<feature type="region of interest" description="Disordered" evidence="10">
    <location>
        <begin position="1"/>
        <end position="79"/>
    </location>
</feature>
<evidence type="ECO:0000256" key="7">
    <source>
        <dbReference type="ARBA" id="ARBA00023149"/>
    </source>
</evidence>
<feature type="binding site" evidence="9">
    <location>
        <position position="181"/>
    </location>
    <ligand>
        <name>3',5'-cyclic AMP</name>
        <dbReference type="ChEBI" id="CHEBI:58165"/>
        <label>1</label>
    </ligand>
</feature>
<dbReference type="PRINTS" id="PR00103">
    <property type="entry name" value="CAMPKINASE"/>
</dbReference>
<dbReference type="PANTHER" id="PTHR11635">
    <property type="entry name" value="CAMP-DEPENDENT PROTEIN KINASE REGULATORY CHAIN"/>
    <property type="match status" value="1"/>
</dbReference>
<comment type="similarity">
    <text evidence="1 8">Belongs to the cAMP-dependent kinase regulatory chain family.</text>
</comment>
<feature type="domain" description="Cyclic nucleotide-binding" evidence="11">
    <location>
        <begin position="234"/>
        <end position="353"/>
    </location>
</feature>
<dbReference type="InterPro" id="IPR000595">
    <property type="entry name" value="cNMP-bd_dom"/>
</dbReference>
<evidence type="ECO:0000256" key="1">
    <source>
        <dbReference type="ARBA" id="ARBA00005753"/>
    </source>
</evidence>
<feature type="binding site" evidence="9">
    <location>
        <position position="299"/>
    </location>
    <ligand>
        <name>3',5'-cyclic AMP</name>
        <dbReference type="ChEBI" id="CHEBI:58165"/>
        <label>2</label>
    </ligand>
</feature>
<dbReference type="PROSITE" id="PS00889">
    <property type="entry name" value="CNMP_BINDING_2"/>
    <property type="match status" value="2"/>
</dbReference>
<dbReference type="GO" id="GO:0005634">
    <property type="term" value="C:nucleus"/>
    <property type="evidence" value="ECO:0007669"/>
    <property type="project" value="TreeGrafter"/>
</dbReference>
<dbReference type="EMBL" id="SPOF01000003">
    <property type="protein sequence ID" value="TIB16630.1"/>
    <property type="molecule type" value="Genomic_DNA"/>
</dbReference>
<keyword evidence="3" id="KW-0597">Phosphoprotein</keyword>
<evidence type="ECO:0000313" key="13">
    <source>
        <dbReference type="Proteomes" id="UP000306954"/>
    </source>
</evidence>
<dbReference type="PANTHER" id="PTHR11635:SF152">
    <property type="entry name" value="CAMP-DEPENDENT PROTEIN KINASE TYPE I REGULATORY SUBUNIT-RELATED"/>
    <property type="match status" value="1"/>
</dbReference>
<feature type="domain" description="Cyclic nucleotide-binding" evidence="11">
    <location>
        <begin position="90"/>
        <end position="231"/>
    </location>
</feature>
<evidence type="ECO:0000256" key="6">
    <source>
        <dbReference type="ARBA" id="ARBA00022741"/>
    </source>
</evidence>
<gene>
    <name evidence="12" type="ORF">E3P90_00404</name>
</gene>
<evidence type="ECO:0000256" key="3">
    <source>
        <dbReference type="ARBA" id="ARBA00022553"/>
    </source>
</evidence>
<dbReference type="PROSITE" id="PS50042">
    <property type="entry name" value="CNMP_BINDING_3"/>
    <property type="match status" value="2"/>
</dbReference>
<proteinExistence type="inferred from homology"/>
<dbReference type="GO" id="GO:0034236">
    <property type="term" value="F:protein kinase A catalytic subunit binding"/>
    <property type="evidence" value="ECO:0007669"/>
    <property type="project" value="TreeGrafter"/>
</dbReference>
<reference evidence="12 13" key="1">
    <citation type="submission" date="2019-03" db="EMBL/GenBank/DDBJ databases">
        <title>Sequencing 23 genomes of Wallemia ichthyophaga.</title>
        <authorList>
            <person name="Gostincar C."/>
        </authorList>
    </citation>
    <scope>NUCLEOTIDE SEQUENCE [LARGE SCALE GENOMIC DNA]</scope>
    <source>
        <strain evidence="12 13">EXF-8621</strain>
    </source>
</reference>
<dbReference type="PIRSF" id="PIRSF000548">
    <property type="entry name" value="PK_regulatory"/>
    <property type="match status" value="1"/>
</dbReference>
<name>A0A4T0HKM7_WALIC</name>
<keyword evidence="7 8" id="KW-0114">cAMP</keyword>
<evidence type="ECO:0000256" key="2">
    <source>
        <dbReference type="ARBA" id="ARBA00020355"/>
    </source>
</evidence>
<dbReference type="InterPro" id="IPR012198">
    <property type="entry name" value="cAMP_dep_PK_reg_su"/>
</dbReference>
<dbReference type="GO" id="GO:0033554">
    <property type="term" value="P:cellular response to stress"/>
    <property type="evidence" value="ECO:0007669"/>
    <property type="project" value="UniProtKB-ARBA"/>
</dbReference>
<dbReference type="FunFam" id="2.60.120.10:FF:000039">
    <property type="entry name" value="cAMP-dependent protein kinase regulatory subunit"/>
    <property type="match status" value="1"/>
</dbReference>
<dbReference type="GO" id="GO:0004862">
    <property type="term" value="F:cAMP-dependent protein kinase inhibitor activity"/>
    <property type="evidence" value="ECO:0007669"/>
    <property type="project" value="TreeGrafter"/>
</dbReference>
<dbReference type="InterPro" id="IPR050503">
    <property type="entry name" value="cAMP-dep_PK_reg_su-like"/>
</dbReference>
<feature type="binding site" evidence="9">
    <location>
        <position position="308"/>
    </location>
    <ligand>
        <name>3',5'-cyclic AMP</name>
        <dbReference type="ChEBI" id="CHEBI:58165"/>
        <label>2</label>
    </ligand>
</feature>
<dbReference type="Pfam" id="PF00027">
    <property type="entry name" value="cNMP_binding"/>
    <property type="match status" value="2"/>
</dbReference>
<dbReference type="SUPFAM" id="SSF51206">
    <property type="entry name" value="cAMP-binding domain-like"/>
    <property type="match status" value="2"/>
</dbReference>
<keyword evidence="5" id="KW-0677">Repeat</keyword>
<comment type="caution">
    <text evidence="12">The sequence shown here is derived from an EMBL/GenBank/DDBJ whole genome shotgun (WGS) entry which is preliminary data.</text>
</comment>
<evidence type="ECO:0000256" key="10">
    <source>
        <dbReference type="SAM" id="MobiDB-lite"/>
    </source>
</evidence>
<evidence type="ECO:0000256" key="4">
    <source>
        <dbReference type="ARBA" id="ARBA00022566"/>
    </source>
</evidence>
<dbReference type="AlphaFoldDB" id="A0A4T0HKM7"/>
<comment type="subunit">
    <text evidence="8">Tetramer, composed of 2 regulatory (R) and 2 catalytic (C) subunits. In the presence of cAMP it dissociates into 2 active monomeric C subunits and an R dimer.</text>
</comment>
<dbReference type="GO" id="GO:0030552">
    <property type="term" value="F:cAMP binding"/>
    <property type="evidence" value="ECO:0007669"/>
    <property type="project" value="UniProtKB-KW"/>
</dbReference>
<accession>A0A4T0HKM7</accession>
<feature type="compositionally biased region" description="Polar residues" evidence="10">
    <location>
        <begin position="47"/>
        <end position="63"/>
    </location>
</feature>
<keyword evidence="4 8" id="KW-0116">cAMP-binding</keyword>